<dbReference type="InterPro" id="IPR047216">
    <property type="entry name" value="Endonuclease_DUF559_bact"/>
</dbReference>
<dbReference type="OrthoDB" id="9798754at2"/>
<gene>
    <name evidence="2" type="ORF">D7Z94_18085</name>
</gene>
<dbReference type="AlphaFoldDB" id="A0A3B0C668"/>
<dbReference type="Pfam" id="PF04480">
    <property type="entry name" value="DUF559"/>
    <property type="match status" value="1"/>
</dbReference>
<dbReference type="Gene3D" id="3.40.960.10">
    <property type="entry name" value="VSR Endonuclease"/>
    <property type="match status" value="1"/>
</dbReference>
<keyword evidence="3" id="KW-1185">Reference proteome</keyword>
<dbReference type="SUPFAM" id="SSF52980">
    <property type="entry name" value="Restriction endonuclease-like"/>
    <property type="match status" value="1"/>
</dbReference>
<reference evidence="2 3" key="1">
    <citation type="submission" date="2018-10" db="EMBL/GenBank/DDBJ databases">
        <title>Ulvibacterium marinum gen. nov., sp. nov., a novel marine bacterium of the family Flavobacteriaceae, isolated from a culture of the green alga Ulva prolifera.</title>
        <authorList>
            <person name="Zhang Z."/>
        </authorList>
    </citation>
    <scope>NUCLEOTIDE SEQUENCE [LARGE SCALE GENOMIC DNA]</scope>
    <source>
        <strain evidence="2 3">CCMM003</strain>
    </source>
</reference>
<protein>
    <submittedName>
        <fullName evidence="2">DUF559 domain-containing protein</fullName>
    </submittedName>
</protein>
<dbReference type="CDD" id="cd01038">
    <property type="entry name" value="Endonuclease_DUF559"/>
    <property type="match status" value="1"/>
</dbReference>
<comment type="caution">
    <text evidence="2">The sequence shown here is derived from an EMBL/GenBank/DDBJ whole genome shotgun (WGS) entry which is preliminary data.</text>
</comment>
<dbReference type="Proteomes" id="UP000276603">
    <property type="component" value="Unassembled WGS sequence"/>
</dbReference>
<sequence>MSKLHNRKYLKDFRKELRNNSTKAESRLWKVLRKRQLEGRKFRRQHSIDNYIVDFYCPEEKLIVELDGAIHYNSFNEAYDIKRTRELEKMGFTVIRFENIWVFEQMDMVLDGIENAFQN</sequence>
<dbReference type="PANTHER" id="PTHR38590">
    <property type="entry name" value="BLL0828 PROTEIN"/>
    <property type="match status" value="1"/>
</dbReference>
<evidence type="ECO:0000259" key="1">
    <source>
        <dbReference type="Pfam" id="PF04480"/>
    </source>
</evidence>
<organism evidence="2 3">
    <name type="scientific">Ulvibacterium marinum</name>
    <dbReference type="NCBI Taxonomy" id="2419782"/>
    <lineage>
        <taxon>Bacteria</taxon>
        <taxon>Pseudomonadati</taxon>
        <taxon>Bacteroidota</taxon>
        <taxon>Flavobacteriia</taxon>
        <taxon>Flavobacteriales</taxon>
        <taxon>Flavobacteriaceae</taxon>
        <taxon>Ulvibacterium</taxon>
    </lineage>
</organism>
<dbReference type="PANTHER" id="PTHR38590:SF1">
    <property type="entry name" value="BLL0828 PROTEIN"/>
    <property type="match status" value="1"/>
</dbReference>
<dbReference type="InterPro" id="IPR011335">
    <property type="entry name" value="Restrct_endonuc-II-like"/>
</dbReference>
<evidence type="ECO:0000313" key="2">
    <source>
        <dbReference type="EMBL" id="RKN80148.1"/>
    </source>
</evidence>
<name>A0A3B0C668_9FLAO</name>
<evidence type="ECO:0000313" key="3">
    <source>
        <dbReference type="Proteomes" id="UP000276603"/>
    </source>
</evidence>
<dbReference type="RefSeq" id="WP_120712957.1">
    <property type="nucleotide sequence ID" value="NZ_RBCJ01000003.1"/>
</dbReference>
<dbReference type="EMBL" id="RBCJ01000003">
    <property type="protein sequence ID" value="RKN80148.1"/>
    <property type="molecule type" value="Genomic_DNA"/>
</dbReference>
<accession>A0A3B0C668</accession>
<feature type="domain" description="DUF559" evidence="1">
    <location>
        <begin position="9"/>
        <end position="116"/>
    </location>
</feature>
<dbReference type="InterPro" id="IPR007569">
    <property type="entry name" value="DUF559"/>
</dbReference>
<proteinExistence type="predicted"/>